<keyword evidence="3" id="KW-1185">Reference proteome</keyword>
<feature type="region of interest" description="Disordered" evidence="1">
    <location>
        <begin position="1"/>
        <end position="32"/>
    </location>
</feature>
<evidence type="ECO:0000313" key="2">
    <source>
        <dbReference type="EMBL" id="GIH61785.1"/>
    </source>
</evidence>
<gene>
    <name evidence="2" type="ORF">Msi02_26020</name>
</gene>
<evidence type="ECO:0008006" key="4">
    <source>
        <dbReference type="Google" id="ProtNLM"/>
    </source>
</evidence>
<evidence type="ECO:0000313" key="3">
    <source>
        <dbReference type="Proteomes" id="UP000660454"/>
    </source>
</evidence>
<evidence type="ECO:0000256" key="1">
    <source>
        <dbReference type="SAM" id="MobiDB-lite"/>
    </source>
</evidence>
<sequence>MHQLRHSAVTHLGDAEIPYSSSGAKPSTRTPRTAVRYVKPGAEAIAKVAEVLAPTERPDISVGGIPI</sequence>
<protein>
    <recommendedName>
        <fullName evidence="4">Integrase</fullName>
    </recommendedName>
</protein>
<accession>A0ABQ4GK40</accession>
<organism evidence="2 3">
    <name type="scientific">Microbispora siamensis</name>
    <dbReference type="NCBI Taxonomy" id="564413"/>
    <lineage>
        <taxon>Bacteria</taxon>
        <taxon>Bacillati</taxon>
        <taxon>Actinomycetota</taxon>
        <taxon>Actinomycetes</taxon>
        <taxon>Streptosporangiales</taxon>
        <taxon>Streptosporangiaceae</taxon>
        <taxon>Microbispora</taxon>
    </lineage>
</organism>
<dbReference type="Proteomes" id="UP000660454">
    <property type="component" value="Unassembled WGS sequence"/>
</dbReference>
<name>A0ABQ4GK40_9ACTN</name>
<feature type="compositionally biased region" description="Polar residues" evidence="1">
    <location>
        <begin position="19"/>
        <end position="31"/>
    </location>
</feature>
<proteinExistence type="predicted"/>
<comment type="caution">
    <text evidence="2">The sequence shown here is derived from an EMBL/GenBank/DDBJ whole genome shotgun (WGS) entry which is preliminary data.</text>
</comment>
<reference evidence="2 3" key="1">
    <citation type="submission" date="2021-01" db="EMBL/GenBank/DDBJ databases">
        <title>Whole genome shotgun sequence of Microbispora siamensis NBRC 104113.</title>
        <authorList>
            <person name="Komaki H."/>
            <person name="Tamura T."/>
        </authorList>
    </citation>
    <scope>NUCLEOTIDE SEQUENCE [LARGE SCALE GENOMIC DNA]</scope>
    <source>
        <strain evidence="2 3">NBRC 104113</strain>
    </source>
</reference>
<dbReference type="EMBL" id="BOOF01000012">
    <property type="protein sequence ID" value="GIH61785.1"/>
    <property type="molecule type" value="Genomic_DNA"/>
</dbReference>